<proteinExistence type="predicted"/>
<feature type="region of interest" description="Disordered" evidence="1">
    <location>
        <begin position="188"/>
        <end position="256"/>
    </location>
</feature>
<organism evidence="2 3">
    <name type="scientific">Pinctada imbricata</name>
    <name type="common">Atlantic pearl-oyster</name>
    <name type="synonym">Pinctada martensii</name>
    <dbReference type="NCBI Taxonomy" id="66713"/>
    <lineage>
        <taxon>Eukaryota</taxon>
        <taxon>Metazoa</taxon>
        <taxon>Spiralia</taxon>
        <taxon>Lophotrochozoa</taxon>
        <taxon>Mollusca</taxon>
        <taxon>Bivalvia</taxon>
        <taxon>Autobranchia</taxon>
        <taxon>Pteriomorphia</taxon>
        <taxon>Pterioida</taxon>
        <taxon>Pterioidea</taxon>
        <taxon>Pteriidae</taxon>
        <taxon>Pinctada</taxon>
    </lineage>
</organism>
<dbReference type="PANTHER" id="PTHR21623">
    <property type="entry name" value="SPERIOLIN-BINDING FACTOR"/>
    <property type="match status" value="1"/>
</dbReference>
<gene>
    <name evidence="2" type="ORF">FSP39_019909</name>
</gene>
<sequence>MESLISYLPKVYDKALEFDISIHDAQFNHEGRYFLKLSIQSLHTNDYSSIQVRKPKTNVFTNDYEVETDVVRQPESQVLARFHDNKFTFRLPTGFCKNDKNHDVYLLVEAFSLPDNGEMGKKVGEGKFAIYPRPNAPKIRAYVERGEDFYNYTDIISLLRTLSTDSVQMHCGRVRANYALREMVPVKPRSPILTPPPKRKVVHRPTPRPKRLEPPPQPSPTSSWGHDKLSLQLPESPELPPLSTNRQLTERPLGEKDNSTFIIGNAYRHVASKGKEQIDMILHGATSLPMTQEEKVPKAFVVSNVRAPHEKDQGNGAVTHTSLRPTTAPAWEEMVHCETTEETAKDENLMLSVADGPSKQELVDYIIPLHYLKPFHQYHLELVKQQKGVPNGVRVFATITRKLPQLPKDPACPNYLGLEVLLQSVQKPLQTSPGPLIAVARIVPDFYNYKSDYLVSHPRTAGVTMTSVTFPSPHPSAFIVPPRTKHGYPQISLPGRPDVQPKWNHPYLFCDERDKATIFTPSAALVIEYYVATTAMSDQFWRVKSPMGFSALQMDQDMYKELIKDNAKKGLRVEGLPIQGSDVVTVEGKQPTVGMILRLITTNEPDSMVQVSNMEDLPVLDLYPEPSLGYYRTGDGGKTPEVLTVTFADEKSLDTTAEEGP</sequence>
<accession>A0AA88Y052</accession>
<dbReference type="GO" id="GO:0005777">
    <property type="term" value="C:peroxisome"/>
    <property type="evidence" value="ECO:0007669"/>
    <property type="project" value="TreeGrafter"/>
</dbReference>
<evidence type="ECO:0000256" key="1">
    <source>
        <dbReference type="SAM" id="MobiDB-lite"/>
    </source>
</evidence>
<comment type="caution">
    <text evidence="2">The sequence shown here is derived from an EMBL/GenBank/DDBJ whole genome shotgun (WGS) entry which is preliminary data.</text>
</comment>
<dbReference type="PANTHER" id="PTHR21623:SF2">
    <property type="entry name" value="COILED-COIL DOMAIN-CONTAINING PROTEIN 33"/>
    <property type="match status" value="1"/>
</dbReference>
<evidence type="ECO:0000313" key="2">
    <source>
        <dbReference type="EMBL" id="KAK3091446.1"/>
    </source>
</evidence>
<dbReference type="Proteomes" id="UP001186944">
    <property type="component" value="Unassembled WGS sequence"/>
</dbReference>
<protein>
    <submittedName>
        <fullName evidence="2">Uncharacterized protein</fullName>
    </submittedName>
</protein>
<reference evidence="2" key="1">
    <citation type="submission" date="2019-08" db="EMBL/GenBank/DDBJ databases">
        <title>The improved chromosome-level genome for the pearl oyster Pinctada fucata martensii using PacBio sequencing and Hi-C.</title>
        <authorList>
            <person name="Zheng Z."/>
        </authorList>
    </citation>
    <scope>NUCLEOTIDE SEQUENCE</scope>
    <source>
        <strain evidence="2">ZZ-2019</strain>
        <tissue evidence="2">Adductor muscle</tissue>
    </source>
</reference>
<dbReference type="EMBL" id="VSWD01000010">
    <property type="protein sequence ID" value="KAK3091446.1"/>
    <property type="molecule type" value="Genomic_DNA"/>
</dbReference>
<name>A0AA88Y052_PINIB</name>
<evidence type="ECO:0000313" key="3">
    <source>
        <dbReference type="Proteomes" id="UP001186944"/>
    </source>
</evidence>
<dbReference type="InterPro" id="IPR039889">
    <property type="entry name" value="CCD33"/>
</dbReference>
<dbReference type="AlphaFoldDB" id="A0AA88Y052"/>
<feature type="compositionally biased region" description="Basic residues" evidence="1">
    <location>
        <begin position="197"/>
        <end position="209"/>
    </location>
</feature>
<keyword evidence="3" id="KW-1185">Reference proteome</keyword>